<keyword evidence="2" id="KW-1185">Reference proteome</keyword>
<protein>
    <submittedName>
        <fullName evidence="1">DUF3419 family protein</fullName>
    </submittedName>
</protein>
<sequence>MTELAPDAGFGRKNPKLKSALLQHKPLSLAGLSERLFGLLFSGLVYPQIWEDPSVDMAAMQIRPGHRIVTIGSGGCNMLTYLSAGPAHIDVVDLNPHHIALNRLKLAAFRHLPSHKDIVRFLAEAGTRSNVQAFDLFLAPKLDAATRAYWSGRSLDGRRRIGVFGRNIYRTGLLGRFIAASHLLARLHGINPEEFVQARSMREQRQFFDDKLAPLFDRPVIRWITSRKSSLFGLGIPPQQFDELASLSAEKSLAAVLRHRLEKLTCHFPLRENYFAWQAFARRYPLPHEGELPAYLQAENHEAIRDHADRVEVHHASFTELLARKAASSVDRYVLLDAQDWMTDRQLNDLWTEITRTADRGAVVIFRTAAEASILPGRVSAALLDQWHYDAETSIKLGAADRSAIYGGFHVYRKKA</sequence>
<dbReference type="RefSeq" id="WP_153437377.1">
    <property type="nucleotide sequence ID" value="NZ_CP121659.1"/>
</dbReference>
<dbReference type="PANTHER" id="PTHR47473:SF1">
    <property type="entry name" value="METHYLTRANSFERASE DOMAIN-CONTAINING PROTEIN"/>
    <property type="match status" value="1"/>
</dbReference>
<gene>
    <name evidence="1" type="ORF">GHK62_05825</name>
</gene>
<comment type="caution">
    <text evidence="1">The sequence shown here is derived from an EMBL/GenBank/DDBJ whole genome shotgun (WGS) entry which is preliminary data.</text>
</comment>
<dbReference type="Pfam" id="PF11899">
    <property type="entry name" value="DUF3419"/>
    <property type="match status" value="1"/>
</dbReference>
<evidence type="ECO:0000313" key="2">
    <source>
        <dbReference type="Proteomes" id="UP000439983"/>
    </source>
</evidence>
<accession>A0A6N7L8X4</accession>
<organism evidence="1 2">
    <name type="scientific">Sinorhizobium terangae</name>
    <dbReference type="NCBI Taxonomy" id="110322"/>
    <lineage>
        <taxon>Bacteria</taxon>
        <taxon>Pseudomonadati</taxon>
        <taxon>Pseudomonadota</taxon>
        <taxon>Alphaproteobacteria</taxon>
        <taxon>Hyphomicrobiales</taxon>
        <taxon>Rhizobiaceae</taxon>
        <taxon>Sinorhizobium/Ensifer group</taxon>
        <taxon>Sinorhizobium</taxon>
    </lineage>
</organism>
<dbReference type="SUPFAM" id="SSF53335">
    <property type="entry name" value="S-adenosyl-L-methionine-dependent methyltransferases"/>
    <property type="match status" value="1"/>
</dbReference>
<name>A0A6N7L8X4_SINTE</name>
<dbReference type="OrthoDB" id="1522784at2"/>
<dbReference type="EMBL" id="WITC01000027">
    <property type="protein sequence ID" value="MQX14293.1"/>
    <property type="molecule type" value="Genomic_DNA"/>
</dbReference>
<reference evidence="1 2" key="1">
    <citation type="journal article" date="2013" name="Genome Biol.">
        <title>Comparative genomics of the core and accessory genomes of 48 Sinorhizobium strains comprising five genospecies.</title>
        <authorList>
            <person name="Sugawara M."/>
            <person name="Epstein B."/>
            <person name="Badgley B.D."/>
            <person name="Unno T."/>
            <person name="Xu L."/>
            <person name="Reese J."/>
            <person name="Gyaneshwar P."/>
            <person name="Denny R."/>
            <person name="Mudge J."/>
            <person name="Bharti A.K."/>
            <person name="Farmer A.D."/>
            <person name="May G.D."/>
            <person name="Woodward J.E."/>
            <person name="Medigue C."/>
            <person name="Vallenet D."/>
            <person name="Lajus A."/>
            <person name="Rouy Z."/>
            <person name="Martinez-Vaz B."/>
            <person name="Tiffin P."/>
            <person name="Young N.D."/>
            <person name="Sadowsky M.J."/>
        </authorList>
    </citation>
    <scope>NUCLEOTIDE SEQUENCE [LARGE SCALE GENOMIC DNA]</scope>
    <source>
        <strain evidence="1 2">USDA4894</strain>
    </source>
</reference>
<dbReference type="AlphaFoldDB" id="A0A6N7L8X4"/>
<proteinExistence type="predicted"/>
<dbReference type="Proteomes" id="UP000439983">
    <property type="component" value="Unassembled WGS sequence"/>
</dbReference>
<evidence type="ECO:0000313" key="1">
    <source>
        <dbReference type="EMBL" id="MQX14293.1"/>
    </source>
</evidence>
<dbReference type="InterPro" id="IPR029063">
    <property type="entry name" value="SAM-dependent_MTases_sf"/>
</dbReference>
<dbReference type="PANTHER" id="PTHR47473">
    <property type="entry name" value="BTA1P"/>
    <property type="match status" value="1"/>
</dbReference>
<dbReference type="InterPro" id="IPR021829">
    <property type="entry name" value="DUF3419"/>
</dbReference>